<comment type="caution">
    <text evidence="2">The sequence shown here is derived from an EMBL/GenBank/DDBJ whole genome shotgun (WGS) entry which is preliminary data.</text>
</comment>
<dbReference type="Proteomes" id="UP001629214">
    <property type="component" value="Unassembled WGS sequence"/>
</dbReference>
<dbReference type="PANTHER" id="PTHR35560:SF3">
    <property type="entry name" value="PEPTIDASE S9 PROLYL OLIGOPEPTIDASE CATALYTIC DOMAIN-CONTAINING PROTEIN"/>
    <property type="match status" value="1"/>
</dbReference>
<name>A0ABW8Z5L1_9BURK</name>
<dbReference type="PANTHER" id="PTHR35560">
    <property type="entry name" value="BLL0132 PROTEIN"/>
    <property type="match status" value="1"/>
</dbReference>
<feature type="chain" id="PRO_5045302144" evidence="1">
    <location>
        <begin position="24"/>
        <end position="353"/>
    </location>
</feature>
<dbReference type="GO" id="GO:0016787">
    <property type="term" value="F:hydrolase activity"/>
    <property type="evidence" value="ECO:0007669"/>
    <property type="project" value="UniProtKB-KW"/>
</dbReference>
<keyword evidence="1" id="KW-0732">Signal</keyword>
<dbReference type="InterPro" id="IPR029058">
    <property type="entry name" value="AB_hydrolase_fold"/>
</dbReference>
<proteinExistence type="predicted"/>
<keyword evidence="2" id="KW-0378">Hydrolase</keyword>
<dbReference type="Gene3D" id="3.40.50.1820">
    <property type="entry name" value="alpha/beta hydrolase"/>
    <property type="match status" value="1"/>
</dbReference>
<accession>A0ABW8Z5L1</accession>
<dbReference type="SUPFAM" id="SSF53474">
    <property type="entry name" value="alpha/beta-Hydrolases"/>
    <property type="match status" value="1"/>
</dbReference>
<evidence type="ECO:0000313" key="2">
    <source>
        <dbReference type="EMBL" id="MFL9877760.1"/>
    </source>
</evidence>
<feature type="signal peptide" evidence="1">
    <location>
        <begin position="1"/>
        <end position="23"/>
    </location>
</feature>
<gene>
    <name evidence="2" type="ORF">PQR63_05190</name>
</gene>
<reference evidence="2 3" key="1">
    <citation type="journal article" date="2024" name="Chem. Sci.">
        <title>Discovery of megapolipeptins by genome mining of a Burkholderiales bacteria collection.</title>
        <authorList>
            <person name="Paulo B.S."/>
            <person name="Recchia M.J.J."/>
            <person name="Lee S."/>
            <person name="Fergusson C.H."/>
            <person name="Romanowski S.B."/>
            <person name="Hernandez A."/>
            <person name="Krull N."/>
            <person name="Liu D.Y."/>
            <person name="Cavanagh H."/>
            <person name="Bos A."/>
            <person name="Gray C.A."/>
            <person name="Murphy B.T."/>
            <person name="Linington R.G."/>
            <person name="Eustaquio A.S."/>
        </authorList>
    </citation>
    <scope>NUCLEOTIDE SEQUENCE [LARGE SCALE GENOMIC DNA]</scope>
    <source>
        <strain evidence="2 3">RL21-008-BIB-B</strain>
    </source>
</reference>
<protein>
    <submittedName>
        <fullName evidence="2">Alpha/beta hydrolase</fullName>
    </submittedName>
</protein>
<dbReference type="RefSeq" id="WP_408166237.1">
    <property type="nucleotide sequence ID" value="NZ_JAQQFR010000003.1"/>
</dbReference>
<evidence type="ECO:0000256" key="1">
    <source>
        <dbReference type="SAM" id="SignalP"/>
    </source>
</evidence>
<dbReference type="EMBL" id="JAQQFR010000003">
    <property type="protein sequence ID" value="MFL9877760.1"/>
    <property type="molecule type" value="Genomic_DNA"/>
</dbReference>
<organism evidence="2 3">
    <name type="scientific">Herbaspirillum rhizosphaerae</name>
    <dbReference type="NCBI Taxonomy" id="346179"/>
    <lineage>
        <taxon>Bacteria</taxon>
        <taxon>Pseudomonadati</taxon>
        <taxon>Pseudomonadota</taxon>
        <taxon>Betaproteobacteria</taxon>
        <taxon>Burkholderiales</taxon>
        <taxon>Oxalobacteraceae</taxon>
        <taxon>Herbaspirillum</taxon>
    </lineage>
</organism>
<keyword evidence="3" id="KW-1185">Reference proteome</keyword>
<evidence type="ECO:0000313" key="3">
    <source>
        <dbReference type="Proteomes" id="UP001629214"/>
    </source>
</evidence>
<sequence length="353" mass="38342">MPTIRLLLLSTIFCASVLRSVSAAEVDVVNSPVPVVLQDRFHVQPENGAGDIPIRVSRDWTFAQTDVTRAVIIIHGWPRRDIDADKDLQQRAGALAEGTLFITPQFLTATDVTAHHLSSTTLQWQESGWLQGYDAKSPSPISSFTVMDAIFAHLADRTLFPNLKDVVLAGHSAGGQFVQRYAVVGRGEMNLIAAGIHVRYVAANPAAYLYFGDERPQPDGSFADARASCPGVSTWNNGLAAKLPTYLTRPVSPGALEDDYLQRDVIYLLGTADNDPNADALGQACAFKSQGATRLERGHAYFRYITAAADTARLPQRHRLLEVPGVAHRTFAMYHSVCGLAALFDKPGCVTTP</sequence>